<evidence type="ECO:0000313" key="1">
    <source>
        <dbReference type="EMBL" id="MDP9764866.1"/>
    </source>
</evidence>
<gene>
    <name evidence="1" type="ORF">QO006_002313</name>
</gene>
<name>A0ABT9ME25_9DEIO</name>
<reference evidence="1 2" key="1">
    <citation type="submission" date="2023-07" db="EMBL/GenBank/DDBJ databases">
        <title>Genomic Encyclopedia of Type Strains, Phase IV (KMG-IV): sequencing the most valuable type-strain genomes for metagenomic binning, comparative biology and taxonomic classification.</title>
        <authorList>
            <person name="Goeker M."/>
        </authorList>
    </citation>
    <scope>NUCLEOTIDE SEQUENCE [LARGE SCALE GENOMIC DNA]</scope>
    <source>
        <strain evidence="1 2">NIO-1023</strain>
    </source>
</reference>
<organism evidence="1 2">
    <name type="scientific">Deinococcus enclensis</name>
    <dbReference type="NCBI Taxonomy" id="1049582"/>
    <lineage>
        <taxon>Bacteria</taxon>
        <taxon>Thermotogati</taxon>
        <taxon>Deinococcota</taxon>
        <taxon>Deinococci</taxon>
        <taxon>Deinococcales</taxon>
        <taxon>Deinococcaceae</taxon>
        <taxon>Deinococcus</taxon>
    </lineage>
</organism>
<evidence type="ECO:0000313" key="2">
    <source>
        <dbReference type="Proteomes" id="UP001232163"/>
    </source>
</evidence>
<dbReference type="Proteomes" id="UP001232163">
    <property type="component" value="Unassembled WGS sequence"/>
</dbReference>
<proteinExistence type="predicted"/>
<comment type="caution">
    <text evidence="1">The sequence shown here is derived from an EMBL/GenBank/DDBJ whole genome shotgun (WGS) entry which is preliminary data.</text>
</comment>
<dbReference type="RefSeq" id="WP_307466375.1">
    <property type="nucleotide sequence ID" value="NZ_JAURUR010000007.1"/>
</dbReference>
<accession>A0ABT9ME25</accession>
<sequence>MLRYHFMKLGPQTWEAMANGTGTDDPHHDAAWVKFISAYDLPEYRLNLHSAAVRDLAAADQAGRVPKWALSLLDADEIKRIEEVKKQ</sequence>
<keyword evidence="2" id="KW-1185">Reference proteome</keyword>
<protein>
    <submittedName>
        <fullName evidence="1">Uncharacterized protein</fullName>
    </submittedName>
</protein>
<dbReference type="EMBL" id="JAURUR010000007">
    <property type="protein sequence ID" value="MDP9764866.1"/>
    <property type="molecule type" value="Genomic_DNA"/>
</dbReference>